<name>A0A1H9XKW0_9PSEU</name>
<proteinExistence type="predicted"/>
<keyword evidence="2" id="KW-1185">Reference proteome</keyword>
<dbReference type="Proteomes" id="UP000199051">
    <property type="component" value="Unassembled WGS sequence"/>
</dbReference>
<organism evidence="1 2">
    <name type="scientific">Actinokineospora terrae</name>
    <dbReference type="NCBI Taxonomy" id="155974"/>
    <lineage>
        <taxon>Bacteria</taxon>
        <taxon>Bacillati</taxon>
        <taxon>Actinomycetota</taxon>
        <taxon>Actinomycetes</taxon>
        <taxon>Pseudonocardiales</taxon>
        <taxon>Pseudonocardiaceae</taxon>
        <taxon>Actinokineospora</taxon>
    </lineage>
</organism>
<dbReference type="STRING" id="155974.SAMN04487818_116113"/>
<evidence type="ECO:0000313" key="1">
    <source>
        <dbReference type="EMBL" id="SES46795.1"/>
    </source>
</evidence>
<reference evidence="2" key="1">
    <citation type="submission" date="2016-10" db="EMBL/GenBank/DDBJ databases">
        <authorList>
            <person name="Varghese N."/>
            <person name="Submissions S."/>
        </authorList>
    </citation>
    <scope>NUCLEOTIDE SEQUENCE [LARGE SCALE GENOMIC DNA]</scope>
    <source>
        <strain evidence="2">DSM 44260</strain>
    </source>
</reference>
<accession>A0A1H9XKW0</accession>
<dbReference type="SUPFAM" id="SSF69304">
    <property type="entry name" value="Tricorn protease N-terminal domain"/>
    <property type="match status" value="1"/>
</dbReference>
<dbReference type="InterPro" id="IPR011042">
    <property type="entry name" value="6-blade_b-propeller_TolB-like"/>
</dbReference>
<dbReference type="RefSeq" id="WP_092786134.1">
    <property type="nucleotide sequence ID" value="NZ_FOGI01000016.1"/>
</dbReference>
<dbReference type="AlphaFoldDB" id="A0A1H9XKW0"/>
<dbReference type="Gene3D" id="2.120.10.30">
    <property type="entry name" value="TolB, C-terminal domain"/>
    <property type="match status" value="1"/>
</dbReference>
<evidence type="ECO:0008006" key="3">
    <source>
        <dbReference type="Google" id="ProtNLM"/>
    </source>
</evidence>
<sequence length="310" mass="33456">MSGMRVLDVDEQERVLIALPTGGARAAGGAPSTGGEVRLVEVDAKGKSRELAAVADAAAARYLPGERKVVVQHGTPARLSLVKVGGKLTPLVGSDDHANELLGVLPGRIVYRTNRKHRLLYSVVIRNVLVGEEQAVYDRGGAVIESAVSPNSRYIAIRLPRKLLLVDTMPVTEDDHVRLISAEPATRGRVNLSWLPDSARLTAVEYEPESARVVRFDVASESWHPLVVSLDPAARGWTAPDGRRVAVAVGNELSLYQTDNGRFLRSTTVDGEIEDFRWSPDSRAIALRTTTGHVAVVRAESAATRLVQLG</sequence>
<gene>
    <name evidence="1" type="ORF">SAMN04487818_116113</name>
</gene>
<dbReference type="EMBL" id="FOGI01000016">
    <property type="protein sequence ID" value="SES46795.1"/>
    <property type="molecule type" value="Genomic_DNA"/>
</dbReference>
<protein>
    <recommendedName>
        <fullName evidence="3">WD40-like Beta Propeller Repeat</fullName>
    </recommendedName>
</protein>
<evidence type="ECO:0000313" key="2">
    <source>
        <dbReference type="Proteomes" id="UP000199051"/>
    </source>
</evidence>